<dbReference type="GeneID" id="54999387"/>
<dbReference type="Proteomes" id="UP000263435">
    <property type="component" value="Segment"/>
</dbReference>
<dbReference type="KEGG" id="vg:54999387"/>
<sequence>MTGNTLKVSPMLESNERITYFVYVVAEGYVSEFRTPQLSYQLAGTTNLEQAIYDTFRYAHFHGLSEACVTTAFLDAVGDLLDVEYLQSSLLSYQDTFGDLYEFKTTGVRNEERKTS</sequence>
<evidence type="ECO:0000313" key="2">
    <source>
        <dbReference type="Proteomes" id="UP000263435"/>
    </source>
</evidence>
<accession>A0A385E732</accession>
<organism evidence="1 2">
    <name type="scientific">Vibrio phage vB_VpS_PG07</name>
    <dbReference type="NCBI Taxonomy" id="2301664"/>
    <lineage>
        <taxon>Viruses</taxon>
        <taxon>Duplodnaviria</taxon>
        <taxon>Heunggongvirae</taxon>
        <taxon>Uroviricota</taxon>
        <taxon>Caudoviricetes</taxon>
        <taxon>Demerecviridae</taxon>
        <taxon>Pogseptimavirus</taxon>
        <taxon>Pogseptimavirus PG07</taxon>
    </lineage>
</organism>
<proteinExistence type="predicted"/>
<reference evidence="1 2" key="1">
    <citation type="submission" date="2018-07" db="EMBL/GenBank/DDBJ databases">
        <title>Sequencing of PG07.</title>
        <authorList>
            <person name="Ding T."/>
        </authorList>
    </citation>
    <scope>NUCLEOTIDE SEQUENCE [LARGE SCALE GENOMIC DNA]</scope>
</reference>
<dbReference type="RefSeq" id="YP_009808484.1">
    <property type="nucleotide sequence ID" value="NC_048041.1"/>
</dbReference>
<protein>
    <submittedName>
        <fullName evidence="1">Uncharacterized protein</fullName>
    </submittedName>
</protein>
<evidence type="ECO:0000313" key="1">
    <source>
        <dbReference type="EMBL" id="AXQ66662.1"/>
    </source>
</evidence>
<keyword evidence="2" id="KW-1185">Reference proteome</keyword>
<dbReference type="EMBL" id="MH645904">
    <property type="protein sequence ID" value="AXQ66662.1"/>
    <property type="molecule type" value="Genomic_DNA"/>
</dbReference>
<name>A0A385E732_9CAUD</name>